<dbReference type="EMBL" id="VSSQ01000676">
    <property type="protein sequence ID" value="MPL99594.1"/>
    <property type="molecule type" value="Genomic_DNA"/>
</dbReference>
<accession>A0A644W710</accession>
<gene>
    <name evidence="1" type="ORF">SDC9_45812</name>
</gene>
<proteinExistence type="predicted"/>
<evidence type="ECO:0000313" key="1">
    <source>
        <dbReference type="EMBL" id="MPL99594.1"/>
    </source>
</evidence>
<name>A0A644W710_9ZZZZ</name>
<protein>
    <submittedName>
        <fullName evidence="1">Uncharacterized protein</fullName>
    </submittedName>
</protein>
<sequence>MKQAVRTLLLMLLFCLILSSCSSLSDLVRSQVEGLPSWVYSPQTRSDQVAFVGQGSALVPYNARLLAYEDILAQISKYVGENVHDAYYRELTTTNAIADFKLSISNEYERSEGRSQNQIYLLARLDANLLAGKRTSVYNEMLKRDASIEELLKEADKAYRANDDTTTIRLYLEAAILASKGPVNVRKHELSNLLEKAETFIASLRLSLRDADPSKATVSVFVRRKSRLLSPKVLKASVHATFQARNSLGRPYTDFLQFNTASDGFFSFVPYNQGLQKSGQVIFSVDFSDLRNRISAELEAQAIEPVLAAMDACRIEFPYSVASPVTGQPIVALIQAFNQQGSLLPRSAALQTFTEELALDSVAVEQVFLRSVELEEQLGELQRLYPQGALALLGTVGVVTSERVREKHVVVVSGRVRVHDLSNQSVLYDTNEVEAVASGSSMEEAREAAFLRFGSIASYLVSAYLFMR</sequence>
<dbReference type="PROSITE" id="PS51257">
    <property type="entry name" value="PROKAR_LIPOPROTEIN"/>
    <property type="match status" value="1"/>
</dbReference>
<reference evidence="1" key="1">
    <citation type="submission" date="2019-08" db="EMBL/GenBank/DDBJ databases">
        <authorList>
            <person name="Kucharzyk K."/>
            <person name="Murdoch R.W."/>
            <person name="Higgins S."/>
            <person name="Loffler F."/>
        </authorList>
    </citation>
    <scope>NUCLEOTIDE SEQUENCE</scope>
</reference>
<organism evidence="1">
    <name type="scientific">bioreactor metagenome</name>
    <dbReference type="NCBI Taxonomy" id="1076179"/>
    <lineage>
        <taxon>unclassified sequences</taxon>
        <taxon>metagenomes</taxon>
        <taxon>ecological metagenomes</taxon>
    </lineage>
</organism>
<comment type="caution">
    <text evidence="1">The sequence shown here is derived from an EMBL/GenBank/DDBJ whole genome shotgun (WGS) entry which is preliminary data.</text>
</comment>
<dbReference type="AlphaFoldDB" id="A0A644W710"/>